<reference evidence="1 2" key="1">
    <citation type="submission" date="2017-01" db="EMBL/GenBank/DDBJ databases">
        <authorList>
            <person name="Mah S.A."/>
            <person name="Swanson W.J."/>
            <person name="Moy G.W."/>
            <person name="Vacquier V.D."/>
        </authorList>
    </citation>
    <scope>NUCLEOTIDE SEQUENCE [LARGE SCALE GENOMIC DNA]</scope>
    <source>
        <strain evidence="1 2">GSMNP</strain>
    </source>
</reference>
<evidence type="ECO:0000313" key="1">
    <source>
        <dbReference type="EMBL" id="OMJ08943.1"/>
    </source>
</evidence>
<organism evidence="1 2">
    <name type="scientific">Smittium culicis</name>
    <dbReference type="NCBI Taxonomy" id="133412"/>
    <lineage>
        <taxon>Eukaryota</taxon>
        <taxon>Fungi</taxon>
        <taxon>Fungi incertae sedis</taxon>
        <taxon>Zoopagomycota</taxon>
        <taxon>Kickxellomycotina</taxon>
        <taxon>Harpellomycetes</taxon>
        <taxon>Harpellales</taxon>
        <taxon>Legeriomycetaceae</taxon>
        <taxon>Smittium</taxon>
    </lineage>
</organism>
<dbReference type="AlphaFoldDB" id="A0A1R1X2S9"/>
<dbReference type="EMBL" id="LSSN01005634">
    <property type="protein sequence ID" value="OMJ08943.1"/>
    <property type="molecule type" value="Genomic_DNA"/>
</dbReference>
<dbReference type="Proteomes" id="UP000187283">
    <property type="component" value="Unassembled WGS sequence"/>
</dbReference>
<accession>A0A1R1X2S9</accession>
<keyword evidence="2" id="KW-1185">Reference proteome</keyword>
<name>A0A1R1X2S9_9FUNG</name>
<sequence length="67" mass="7780">MDHLKEFRGEERSRFQQAGEEVSVYIYRGAVYICNSWGVVFAETVARDKVRGERHDSKDEQRDVAGD</sequence>
<comment type="caution">
    <text evidence="1">The sequence shown here is derived from an EMBL/GenBank/DDBJ whole genome shotgun (WGS) entry which is preliminary data.</text>
</comment>
<proteinExistence type="predicted"/>
<evidence type="ECO:0000313" key="2">
    <source>
        <dbReference type="Proteomes" id="UP000187283"/>
    </source>
</evidence>
<protein>
    <submittedName>
        <fullName evidence="1">Uncharacterized protein</fullName>
    </submittedName>
</protein>
<gene>
    <name evidence="1" type="ORF">AYI70_g11222</name>
</gene>